<evidence type="ECO:0000313" key="3">
    <source>
        <dbReference type="Proteomes" id="UP001422759"/>
    </source>
</evidence>
<reference evidence="2 3" key="1">
    <citation type="journal article" date="2019" name="Int. J. Syst. Evol. Microbiol.">
        <title>The Global Catalogue of Microorganisms (GCM) 10K type strain sequencing project: providing services to taxonomists for standard genome sequencing and annotation.</title>
        <authorList>
            <consortium name="The Broad Institute Genomics Platform"/>
            <consortium name="The Broad Institute Genome Sequencing Center for Infectious Disease"/>
            <person name="Wu L."/>
            <person name="Ma J."/>
        </authorList>
    </citation>
    <scope>NUCLEOTIDE SEQUENCE [LARGE SCALE GENOMIC DNA]</scope>
    <source>
        <strain evidence="2 3">JCM 14560</strain>
    </source>
</reference>
<dbReference type="InterPro" id="IPR001387">
    <property type="entry name" value="Cro/C1-type_HTH"/>
</dbReference>
<dbReference type="InterPro" id="IPR007278">
    <property type="entry name" value="DUF397"/>
</dbReference>
<dbReference type="Gene3D" id="1.10.260.40">
    <property type="entry name" value="lambda repressor-like DNA-binding domains"/>
    <property type="match status" value="1"/>
</dbReference>
<dbReference type="InterPro" id="IPR010982">
    <property type="entry name" value="Lambda_DNA-bd_dom_sf"/>
</dbReference>
<keyword evidence="3" id="KW-1185">Reference proteome</keyword>
<dbReference type="EMBL" id="BAAANT010000005">
    <property type="protein sequence ID" value="GAA2135710.1"/>
    <property type="molecule type" value="Genomic_DNA"/>
</dbReference>
<sequence length="352" mass="38504">MVRRLPVSHGLGSSAELFGAMLGDAREAAGLSQGELAALIPCHRTQVTRVEAATRVPSAEFVKACERVLGTGGRLYGMWERVDWYRKVEHPDWFRRYAKLESEADTIRTYQVSLVHGLLQTESYARALIARAVGEDKPVLIEERVAARMSRQQRLFSDDAPTLIAVLDESAIRRMVGGPEVMHEQLCHLLVMGRRPNVVIQIAPLSLGERVPFDTAMILVASPDGTQRIYSESLDHGHFVEAPNVVRDCERAYDRLRADALPARESAHLIRSAMKGLLNMSTTTPDLSGAPWRKSTYSGGNGGDCVEVADGFAGLMPVRDSKDPEGPALLFAADAWRAFVAGVRGGEFPVGG</sequence>
<name>A0ABN2Z2C1_9ACTN</name>
<organism evidence="2 3">
    <name type="scientific">Kitasatospora kazusensis</name>
    <dbReference type="NCBI Taxonomy" id="407974"/>
    <lineage>
        <taxon>Bacteria</taxon>
        <taxon>Bacillati</taxon>
        <taxon>Actinomycetota</taxon>
        <taxon>Actinomycetes</taxon>
        <taxon>Kitasatosporales</taxon>
        <taxon>Streptomycetaceae</taxon>
        <taxon>Kitasatospora</taxon>
    </lineage>
</organism>
<dbReference type="CDD" id="cd00093">
    <property type="entry name" value="HTH_XRE"/>
    <property type="match status" value="1"/>
</dbReference>
<dbReference type="PROSITE" id="PS50943">
    <property type="entry name" value="HTH_CROC1"/>
    <property type="match status" value="1"/>
</dbReference>
<accession>A0ABN2Z2C1</accession>
<evidence type="ECO:0000259" key="1">
    <source>
        <dbReference type="PROSITE" id="PS50943"/>
    </source>
</evidence>
<dbReference type="InterPro" id="IPR043917">
    <property type="entry name" value="DUF5753"/>
</dbReference>
<gene>
    <name evidence="2" type="ORF">GCM10009760_14600</name>
</gene>
<evidence type="ECO:0000313" key="2">
    <source>
        <dbReference type="EMBL" id="GAA2135710.1"/>
    </source>
</evidence>
<feature type="domain" description="HTH cro/C1-type" evidence="1">
    <location>
        <begin position="25"/>
        <end position="75"/>
    </location>
</feature>
<dbReference type="Proteomes" id="UP001422759">
    <property type="component" value="Unassembled WGS sequence"/>
</dbReference>
<dbReference type="SUPFAM" id="SSF47413">
    <property type="entry name" value="lambda repressor-like DNA-binding domains"/>
    <property type="match status" value="1"/>
</dbReference>
<protein>
    <recommendedName>
        <fullName evidence="1">HTH cro/C1-type domain-containing protein</fullName>
    </recommendedName>
</protein>
<dbReference type="Pfam" id="PF04149">
    <property type="entry name" value="DUF397"/>
    <property type="match status" value="1"/>
</dbReference>
<comment type="caution">
    <text evidence="2">The sequence shown here is derived from an EMBL/GenBank/DDBJ whole genome shotgun (WGS) entry which is preliminary data.</text>
</comment>
<proteinExistence type="predicted"/>
<dbReference type="SMART" id="SM00530">
    <property type="entry name" value="HTH_XRE"/>
    <property type="match status" value="1"/>
</dbReference>
<dbReference type="Pfam" id="PF13560">
    <property type="entry name" value="HTH_31"/>
    <property type="match status" value="1"/>
</dbReference>
<dbReference type="Pfam" id="PF19054">
    <property type="entry name" value="DUF5753"/>
    <property type="match status" value="1"/>
</dbReference>